<name>A0ABM8EK13_9BACT</name>
<evidence type="ECO:0000313" key="2">
    <source>
        <dbReference type="EMBL" id="BDV42788.1"/>
    </source>
</evidence>
<accession>A0ABM8EK13</accession>
<organism evidence="2 3">
    <name type="scientific">Geotalea uraniireducens</name>
    <dbReference type="NCBI Taxonomy" id="351604"/>
    <lineage>
        <taxon>Bacteria</taxon>
        <taxon>Pseudomonadati</taxon>
        <taxon>Thermodesulfobacteriota</taxon>
        <taxon>Desulfuromonadia</taxon>
        <taxon>Geobacterales</taxon>
        <taxon>Geobacteraceae</taxon>
        <taxon>Geotalea</taxon>
    </lineage>
</organism>
<protein>
    <recommendedName>
        <fullName evidence="4">DUF4878 domain-containing protein</fullName>
    </recommendedName>
</protein>
<dbReference type="PROSITE" id="PS51257">
    <property type="entry name" value="PROKAR_LIPOPROTEIN"/>
    <property type="match status" value="1"/>
</dbReference>
<feature type="signal peptide" evidence="1">
    <location>
        <begin position="1"/>
        <end position="27"/>
    </location>
</feature>
<evidence type="ECO:0000313" key="3">
    <source>
        <dbReference type="Proteomes" id="UP001317705"/>
    </source>
</evidence>
<dbReference type="InterPro" id="IPR032710">
    <property type="entry name" value="NTF2-like_dom_sf"/>
</dbReference>
<reference evidence="2 3" key="1">
    <citation type="submission" date="2022-12" db="EMBL/GenBank/DDBJ databases">
        <title>Polyphasic characterization of Geotalea uranireducens NIT-SL11 newly isolated from a complex of sewage sludge and microbially reduced graphene oxide.</title>
        <authorList>
            <person name="Xie L."/>
            <person name="Yoshida N."/>
            <person name="Meng L."/>
        </authorList>
    </citation>
    <scope>NUCLEOTIDE SEQUENCE [LARGE SCALE GENOMIC DNA]</scope>
    <source>
        <strain evidence="2 3">NIT-SL11</strain>
    </source>
</reference>
<sequence>MGWRKGLTLLACFAAIALGGCSTGVNNGSGSTSGGSTPQAALDRYFSTAVKQDYAATYDCYYQRYRDKVTKDDFVKHRAEASVLSSYEITSLRQNGDSAEAVALLTFAPSAKLHRSKPTTVRVTEQLVRENGAWKIKVW</sequence>
<dbReference type="Proteomes" id="UP001317705">
    <property type="component" value="Chromosome"/>
</dbReference>
<dbReference type="EMBL" id="AP027151">
    <property type="protein sequence ID" value="BDV42788.1"/>
    <property type="molecule type" value="Genomic_DNA"/>
</dbReference>
<keyword evidence="3" id="KW-1185">Reference proteome</keyword>
<evidence type="ECO:0000256" key="1">
    <source>
        <dbReference type="SAM" id="SignalP"/>
    </source>
</evidence>
<proteinExistence type="predicted"/>
<dbReference type="RefSeq" id="WP_282003459.1">
    <property type="nucleotide sequence ID" value="NZ_AP027151.1"/>
</dbReference>
<dbReference type="SUPFAM" id="SSF54427">
    <property type="entry name" value="NTF2-like"/>
    <property type="match status" value="1"/>
</dbReference>
<keyword evidence="1" id="KW-0732">Signal</keyword>
<evidence type="ECO:0008006" key="4">
    <source>
        <dbReference type="Google" id="ProtNLM"/>
    </source>
</evidence>
<gene>
    <name evidence="2" type="ORF">GURASL_17110</name>
</gene>
<feature type="chain" id="PRO_5047316459" description="DUF4878 domain-containing protein" evidence="1">
    <location>
        <begin position="28"/>
        <end position="139"/>
    </location>
</feature>